<evidence type="ECO:0000313" key="3">
    <source>
        <dbReference type="Proteomes" id="UP001060733"/>
    </source>
</evidence>
<keyword evidence="1" id="KW-1133">Transmembrane helix</keyword>
<evidence type="ECO:0000256" key="1">
    <source>
        <dbReference type="SAM" id="Phobius"/>
    </source>
</evidence>
<keyword evidence="1" id="KW-0812">Transmembrane</keyword>
<keyword evidence="3" id="KW-1185">Reference proteome</keyword>
<evidence type="ECO:0008006" key="4">
    <source>
        <dbReference type="Google" id="ProtNLM"/>
    </source>
</evidence>
<keyword evidence="2" id="KW-0614">Plasmid</keyword>
<organism evidence="2 3">
    <name type="scientific">Streptomyces albidocamelliae</name>
    <dbReference type="NCBI Taxonomy" id="2981135"/>
    <lineage>
        <taxon>Bacteria</taxon>
        <taxon>Bacillati</taxon>
        <taxon>Actinomycetota</taxon>
        <taxon>Actinomycetes</taxon>
        <taxon>Kitasatosporales</taxon>
        <taxon>Streptomycetaceae</taxon>
        <taxon>Streptomyces</taxon>
    </lineage>
</organism>
<feature type="transmembrane region" description="Helical" evidence="1">
    <location>
        <begin position="12"/>
        <end position="29"/>
    </location>
</feature>
<geneLocation type="plasmid" evidence="2 3">
    <name>punmamed3</name>
</geneLocation>
<protein>
    <recommendedName>
        <fullName evidence="4">DUF2892 domain-containing protein</fullName>
    </recommendedName>
</protein>
<gene>
    <name evidence="2" type="ORF">N8I86_38880</name>
</gene>
<proteinExistence type="predicted"/>
<dbReference type="Proteomes" id="UP001060733">
    <property type="component" value="Plasmid punmamed3"/>
</dbReference>
<reference evidence="2" key="1">
    <citation type="submission" date="2022-10" db="EMBL/GenBank/DDBJ databases">
        <authorList>
            <person name="Mo P."/>
        </authorList>
    </citation>
    <scope>NUCLEOTIDE SEQUENCE</scope>
    <source>
        <strain evidence="2">HUAS 14-6</strain>
        <plasmid evidence="2">punmamed3</plasmid>
    </source>
</reference>
<accession>A0ABY6F1I5</accession>
<sequence length="69" mass="7338">MHDQDATGEHGLAVTVGLLLLIGTALLISCWTGPVAAFVLIATPVLGAYALPCLFRALALRRAVRRLLR</sequence>
<keyword evidence="1" id="KW-0472">Membrane</keyword>
<evidence type="ECO:0000313" key="2">
    <source>
        <dbReference type="EMBL" id="UXY40532.1"/>
    </source>
</evidence>
<dbReference type="EMBL" id="CP106797">
    <property type="protein sequence ID" value="UXY40532.1"/>
    <property type="molecule type" value="Genomic_DNA"/>
</dbReference>
<feature type="transmembrane region" description="Helical" evidence="1">
    <location>
        <begin position="35"/>
        <end position="59"/>
    </location>
</feature>
<name>A0ABY6F1I5_9ACTN</name>
<dbReference type="RefSeq" id="WP_263280364.1">
    <property type="nucleotide sequence ID" value="NZ_CP106797.1"/>
</dbReference>